<feature type="non-terminal residue" evidence="1">
    <location>
        <position position="230"/>
    </location>
</feature>
<accession>A0A383EJ02</accession>
<feature type="non-terminal residue" evidence="1">
    <location>
        <position position="1"/>
    </location>
</feature>
<protein>
    <recommendedName>
        <fullName evidence="2">DNA helicase</fullName>
    </recommendedName>
</protein>
<name>A0A383EJ02_9ZZZZ</name>
<sequence>GRAFDVVIYVPSTGGGPTSFIDVITDSICVAKGIDLEDEVTEESLRINFVSLTRAKEKLYIISDDENMAKSFHRENLSEFEVDDTTEEDTDTSTISHRLSEAYSLFVGGRYSKSEELLKSKETWLREFIFSYFENIEHFSYSSVTKVPYDFLIKNIVKKPYGSPALDFGSNVHNALEKIVSGKAKPDDYKDKEELKALKNGLASLEKIKNDNPGFKIKSTEMHVKVPVKS</sequence>
<dbReference type="EMBL" id="UINC01226011">
    <property type="protein sequence ID" value="SVE56310.1"/>
    <property type="molecule type" value="Genomic_DNA"/>
</dbReference>
<reference evidence="1" key="1">
    <citation type="submission" date="2018-05" db="EMBL/GenBank/DDBJ databases">
        <authorList>
            <person name="Lanie J.A."/>
            <person name="Ng W.-L."/>
            <person name="Kazmierczak K.M."/>
            <person name="Andrzejewski T.M."/>
            <person name="Davidsen T.M."/>
            <person name="Wayne K.J."/>
            <person name="Tettelin H."/>
            <person name="Glass J.I."/>
            <person name="Rusch D."/>
            <person name="Podicherti R."/>
            <person name="Tsui H.-C.T."/>
            <person name="Winkler M.E."/>
        </authorList>
    </citation>
    <scope>NUCLEOTIDE SEQUENCE</scope>
</reference>
<dbReference type="Gene3D" id="3.40.50.300">
    <property type="entry name" value="P-loop containing nucleotide triphosphate hydrolases"/>
    <property type="match status" value="1"/>
</dbReference>
<dbReference type="InterPro" id="IPR027417">
    <property type="entry name" value="P-loop_NTPase"/>
</dbReference>
<organism evidence="1">
    <name type="scientific">marine metagenome</name>
    <dbReference type="NCBI Taxonomy" id="408172"/>
    <lineage>
        <taxon>unclassified sequences</taxon>
        <taxon>metagenomes</taxon>
        <taxon>ecological metagenomes</taxon>
    </lineage>
</organism>
<evidence type="ECO:0008006" key="2">
    <source>
        <dbReference type="Google" id="ProtNLM"/>
    </source>
</evidence>
<proteinExistence type="predicted"/>
<gene>
    <name evidence="1" type="ORF">METZ01_LOCUS509164</name>
</gene>
<dbReference type="AlphaFoldDB" id="A0A383EJ02"/>
<evidence type="ECO:0000313" key="1">
    <source>
        <dbReference type="EMBL" id="SVE56310.1"/>
    </source>
</evidence>